<evidence type="ECO:0008006" key="3">
    <source>
        <dbReference type="Google" id="ProtNLM"/>
    </source>
</evidence>
<accession>A0ABZ2KAK2</accession>
<gene>
    <name evidence="1" type="ORF">LZC95_02265</name>
</gene>
<organism evidence="1 2">
    <name type="scientific">Pendulispora brunnea</name>
    <dbReference type="NCBI Taxonomy" id="2905690"/>
    <lineage>
        <taxon>Bacteria</taxon>
        <taxon>Pseudomonadati</taxon>
        <taxon>Myxococcota</taxon>
        <taxon>Myxococcia</taxon>
        <taxon>Myxococcales</taxon>
        <taxon>Sorangiineae</taxon>
        <taxon>Pendulisporaceae</taxon>
        <taxon>Pendulispora</taxon>
    </lineage>
</organism>
<dbReference type="EMBL" id="CP089982">
    <property type="protein sequence ID" value="WXA95666.1"/>
    <property type="molecule type" value="Genomic_DNA"/>
</dbReference>
<name>A0ABZ2KAK2_9BACT</name>
<evidence type="ECO:0000313" key="2">
    <source>
        <dbReference type="Proteomes" id="UP001379533"/>
    </source>
</evidence>
<reference evidence="1 2" key="1">
    <citation type="submission" date="2021-12" db="EMBL/GenBank/DDBJ databases">
        <title>Discovery of the Pendulisporaceae a myxobacterial family with distinct sporulation behavior and unique specialized metabolism.</title>
        <authorList>
            <person name="Garcia R."/>
            <person name="Popoff A."/>
            <person name="Bader C.D."/>
            <person name="Loehr J."/>
            <person name="Walesch S."/>
            <person name="Walt C."/>
            <person name="Boldt J."/>
            <person name="Bunk B."/>
            <person name="Haeckl F.J.F.P.J."/>
            <person name="Gunesch A.P."/>
            <person name="Birkelbach J."/>
            <person name="Nuebel U."/>
            <person name="Pietschmann T."/>
            <person name="Bach T."/>
            <person name="Mueller R."/>
        </authorList>
    </citation>
    <scope>NUCLEOTIDE SEQUENCE [LARGE SCALE GENOMIC DNA]</scope>
    <source>
        <strain evidence="1 2">MSr12523</strain>
    </source>
</reference>
<sequence>MSESQERRIKVTFETTFPTVLKSLHELKFDYARGKGIDFEPFEEFLSPIETSDWIQLWSGNDEVDGRDFRIFGRDGSGSHGAFWLAREGKPLLDQPIVFVSSEGEAGVLAASFEDYLWLLAQGYGPREAFTYQWQLLHNRPLETREPNAAFKKFAIEHAKDSEKSAAEILTTAHAEFPNFERDLQALGR</sequence>
<dbReference type="RefSeq" id="WP_394846273.1">
    <property type="nucleotide sequence ID" value="NZ_CP089982.1"/>
</dbReference>
<dbReference type="Proteomes" id="UP001379533">
    <property type="component" value="Chromosome"/>
</dbReference>
<keyword evidence="2" id="KW-1185">Reference proteome</keyword>
<proteinExistence type="predicted"/>
<protein>
    <recommendedName>
        <fullName evidence="3">SMI1/KNR4 family protein</fullName>
    </recommendedName>
</protein>
<evidence type="ECO:0000313" key="1">
    <source>
        <dbReference type="EMBL" id="WXA95666.1"/>
    </source>
</evidence>